<reference evidence="2" key="1">
    <citation type="submission" date="2020-02" db="EMBL/GenBank/DDBJ databases">
        <authorList>
            <person name="Meier V. D."/>
        </authorList>
    </citation>
    <scope>NUCLEOTIDE SEQUENCE</scope>
    <source>
        <strain evidence="2">AVDCRST_MAG93</strain>
    </source>
</reference>
<dbReference type="Pfam" id="PF14110">
    <property type="entry name" value="DUF4282"/>
    <property type="match status" value="1"/>
</dbReference>
<keyword evidence="1" id="KW-0812">Transmembrane</keyword>
<dbReference type="InterPro" id="IPR025557">
    <property type="entry name" value="DUF4282"/>
</dbReference>
<proteinExistence type="predicted"/>
<feature type="transmembrane region" description="Helical" evidence="1">
    <location>
        <begin position="52"/>
        <end position="76"/>
    </location>
</feature>
<dbReference type="AlphaFoldDB" id="A0A6J4NGC3"/>
<feature type="transmembrane region" description="Helical" evidence="1">
    <location>
        <begin position="82"/>
        <end position="106"/>
    </location>
</feature>
<evidence type="ECO:0000313" key="2">
    <source>
        <dbReference type="EMBL" id="CAA9384403.1"/>
    </source>
</evidence>
<keyword evidence="1" id="KW-0472">Membrane</keyword>
<accession>A0A6J4NGC3</accession>
<evidence type="ECO:0000256" key="1">
    <source>
        <dbReference type="SAM" id="Phobius"/>
    </source>
</evidence>
<evidence type="ECO:0008006" key="3">
    <source>
        <dbReference type="Google" id="ProtNLM"/>
    </source>
</evidence>
<name>A0A6J4NGC3_9CHLR</name>
<keyword evidence="1" id="KW-1133">Transmembrane helix</keyword>
<dbReference type="EMBL" id="CADCTR010003149">
    <property type="protein sequence ID" value="CAA9384403.1"/>
    <property type="molecule type" value="Genomic_DNA"/>
</dbReference>
<sequence>MDYNTGSGSGGPDDQSRPMYGGQQQGNLGVSTKGFFGSLFDISFRSFVTGKIIGILYVISVVILALISIFYIVVAFNNSATFGAVTLLILAPLFFLFSVIYVRVLLELAMVLFRIAENTTEMVRQGRR</sequence>
<gene>
    <name evidence="2" type="ORF">AVDCRST_MAG93-9378</name>
</gene>
<protein>
    <recommendedName>
        <fullName evidence="3">DUF4282 domain-containing protein</fullName>
    </recommendedName>
</protein>
<organism evidence="2">
    <name type="scientific">uncultured Chloroflexia bacterium</name>
    <dbReference type="NCBI Taxonomy" id="1672391"/>
    <lineage>
        <taxon>Bacteria</taxon>
        <taxon>Bacillati</taxon>
        <taxon>Chloroflexota</taxon>
        <taxon>Chloroflexia</taxon>
        <taxon>environmental samples</taxon>
    </lineage>
</organism>